<evidence type="ECO:0000313" key="2">
    <source>
        <dbReference type="EMBL" id="KAK7103214.1"/>
    </source>
</evidence>
<keyword evidence="3" id="KW-1185">Reference proteome</keyword>
<accession>A0AAN9BDI7</accession>
<evidence type="ECO:0000256" key="1">
    <source>
        <dbReference type="SAM" id="MobiDB-lite"/>
    </source>
</evidence>
<organism evidence="2 3">
    <name type="scientific">Littorina saxatilis</name>
    <dbReference type="NCBI Taxonomy" id="31220"/>
    <lineage>
        <taxon>Eukaryota</taxon>
        <taxon>Metazoa</taxon>
        <taxon>Spiralia</taxon>
        <taxon>Lophotrochozoa</taxon>
        <taxon>Mollusca</taxon>
        <taxon>Gastropoda</taxon>
        <taxon>Caenogastropoda</taxon>
        <taxon>Littorinimorpha</taxon>
        <taxon>Littorinoidea</taxon>
        <taxon>Littorinidae</taxon>
        <taxon>Littorina</taxon>
    </lineage>
</organism>
<gene>
    <name evidence="2" type="ORF">V1264_018164</name>
</gene>
<dbReference type="AlphaFoldDB" id="A0AAN9BDI7"/>
<sequence>MASFFPSYGESPCHIVPGTPSCHRELCRSPDAEVPEESSLTLSLTSRRFSRSDGGLVMSSPLHTERDGSLGNSTSPNHYVDNRRRGAEIMFGERLILHDVMESPHPANVSTTRVEQIVPATPVPTTASLPLSSVTSSRAPTSPGLTEKRDVKRRLNLCRSRARKQRQRANALCSPRHGSEPCRQSERLKAAETETLPFGGSEDSIFF</sequence>
<name>A0AAN9BDI7_9CAEN</name>
<proteinExistence type="predicted"/>
<dbReference type="Proteomes" id="UP001374579">
    <property type="component" value="Unassembled WGS sequence"/>
</dbReference>
<dbReference type="EMBL" id="JBAMIC010000008">
    <property type="protein sequence ID" value="KAK7103214.1"/>
    <property type="molecule type" value="Genomic_DNA"/>
</dbReference>
<feature type="region of interest" description="Disordered" evidence="1">
    <location>
        <begin position="127"/>
        <end position="146"/>
    </location>
</feature>
<comment type="caution">
    <text evidence="2">The sequence shown here is derived from an EMBL/GenBank/DDBJ whole genome shotgun (WGS) entry which is preliminary data.</text>
</comment>
<feature type="compositionally biased region" description="Polar residues" evidence="1">
    <location>
        <begin position="127"/>
        <end position="144"/>
    </location>
</feature>
<protein>
    <submittedName>
        <fullName evidence="2">Uncharacterized protein</fullName>
    </submittedName>
</protein>
<evidence type="ECO:0000313" key="3">
    <source>
        <dbReference type="Proteomes" id="UP001374579"/>
    </source>
</evidence>
<feature type="region of interest" description="Disordered" evidence="1">
    <location>
        <begin position="51"/>
        <end position="81"/>
    </location>
</feature>
<feature type="region of interest" description="Disordered" evidence="1">
    <location>
        <begin position="161"/>
        <end position="185"/>
    </location>
</feature>
<reference evidence="2 3" key="1">
    <citation type="submission" date="2024-02" db="EMBL/GenBank/DDBJ databases">
        <title>Chromosome-scale genome assembly of the rough periwinkle Littorina saxatilis.</title>
        <authorList>
            <person name="De Jode A."/>
            <person name="Faria R."/>
            <person name="Formenti G."/>
            <person name="Sims Y."/>
            <person name="Smith T.P."/>
            <person name="Tracey A."/>
            <person name="Wood J.M.D."/>
            <person name="Zagrodzka Z.B."/>
            <person name="Johannesson K."/>
            <person name="Butlin R.K."/>
            <person name="Leder E.H."/>
        </authorList>
    </citation>
    <scope>NUCLEOTIDE SEQUENCE [LARGE SCALE GENOMIC DNA]</scope>
    <source>
        <strain evidence="2">Snail1</strain>
        <tissue evidence="2">Muscle</tissue>
    </source>
</reference>